<evidence type="ECO:0000313" key="2">
    <source>
        <dbReference type="Proteomes" id="UP001140234"/>
    </source>
</evidence>
<accession>A0ACC1JRW1</accession>
<organism evidence="1 2">
    <name type="scientific">Coemansia nantahalensis</name>
    <dbReference type="NCBI Taxonomy" id="2789366"/>
    <lineage>
        <taxon>Eukaryota</taxon>
        <taxon>Fungi</taxon>
        <taxon>Fungi incertae sedis</taxon>
        <taxon>Zoopagomycota</taxon>
        <taxon>Kickxellomycotina</taxon>
        <taxon>Kickxellomycetes</taxon>
        <taxon>Kickxellales</taxon>
        <taxon>Kickxellaceae</taxon>
        <taxon>Coemansia</taxon>
    </lineage>
</organism>
<name>A0ACC1JRW1_9FUNG</name>
<evidence type="ECO:0000313" key="1">
    <source>
        <dbReference type="EMBL" id="KAJ2765850.1"/>
    </source>
</evidence>
<dbReference type="Proteomes" id="UP001140234">
    <property type="component" value="Unassembled WGS sequence"/>
</dbReference>
<sequence>MSAASNNRSSTLMLRSAGRPPWYTPDGQNLPAYVIGIAGASASGKTSVARRIVESLDVPWVVILSMDSFYRRLSPEESRQAFLNNHDFDHPSSYDYGTALAALERLRRGMATQVPQYDFSTHSPSSESQYVYGASVIIFEGIFALYDPALLAMMDVKIFVDTDSDVCLARRVRRDVAERARDPLGVLQQYDRFVKPAYDGFVRPTMNNADIIIPRGLDNEVAIGLMIQHVQRRLDARRAVLMRPTLVSRYRDQPAADDSLLVLPQSNQVRAIHTILCSRDTPRNEFIFYADRLSRLVIEHGLAQLALAAKTVVTPTGRPYQGHAIAPAVTGVTVLRAGGVMEKALHSVVRPAHYGKILIVADPATHEPRLHYARLPSGVARHQVLLMDATIVSGANAMMAIRICLDHGVPEENIVFISLLATPQGPRAIHAAFPGVKIVVAIQDPVVAGDDLLIRSGYGIFGDRYFGTED</sequence>
<dbReference type="EMBL" id="JANBUJ010001877">
    <property type="protein sequence ID" value="KAJ2765850.1"/>
    <property type="molecule type" value="Genomic_DNA"/>
</dbReference>
<protein>
    <submittedName>
        <fullName evidence="1">Uridine kinase</fullName>
        <ecNumber evidence="1">2.7.1.48</ecNumber>
    </submittedName>
</protein>
<comment type="caution">
    <text evidence="1">The sequence shown here is derived from an EMBL/GenBank/DDBJ whole genome shotgun (WGS) entry which is preliminary data.</text>
</comment>
<keyword evidence="1" id="KW-0808">Transferase</keyword>
<reference evidence="1" key="1">
    <citation type="submission" date="2022-07" db="EMBL/GenBank/DDBJ databases">
        <title>Phylogenomic reconstructions and comparative analyses of Kickxellomycotina fungi.</title>
        <authorList>
            <person name="Reynolds N.K."/>
            <person name="Stajich J.E."/>
            <person name="Barry K."/>
            <person name="Grigoriev I.V."/>
            <person name="Crous P."/>
            <person name="Smith M.E."/>
        </authorList>
    </citation>
    <scope>NUCLEOTIDE SEQUENCE</scope>
    <source>
        <strain evidence="1">CBS 109366</strain>
    </source>
</reference>
<keyword evidence="1" id="KW-0418">Kinase</keyword>
<proteinExistence type="predicted"/>
<keyword evidence="2" id="KW-1185">Reference proteome</keyword>
<dbReference type="EC" id="2.7.1.48" evidence="1"/>
<gene>
    <name evidence="1" type="primary">URK1</name>
    <name evidence="1" type="ORF">IWQ57_004614</name>
</gene>